<name>C0CVA2_9FIRM</name>
<dbReference type="Proteomes" id="UP000004756">
    <property type="component" value="Unassembled WGS sequence"/>
</dbReference>
<gene>
    <name evidence="1" type="ORF">CLOSTASPAR_00903</name>
</gene>
<reference evidence="1 2" key="1">
    <citation type="submission" date="2009-01" db="EMBL/GenBank/DDBJ databases">
        <authorList>
            <person name="Fulton L."/>
            <person name="Clifton S."/>
            <person name="Fulton B."/>
            <person name="Xu J."/>
            <person name="Minx P."/>
            <person name="Pepin K.H."/>
            <person name="Johnson M."/>
            <person name="Bhonagiri V."/>
            <person name="Nash W.E."/>
            <person name="Mardis E.R."/>
            <person name="Wilson R.K."/>
        </authorList>
    </citation>
    <scope>NUCLEOTIDE SEQUENCE [LARGE SCALE GENOMIC DNA]</scope>
    <source>
        <strain evidence="1 2">DSM 15981</strain>
    </source>
</reference>
<reference evidence="1 2" key="2">
    <citation type="submission" date="2009-02" db="EMBL/GenBank/DDBJ databases">
        <title>Draft genome sequence of Clostridium asparagiforme (DSM 15981).</title>
        <authorList>
            <person name="Sudarsanam P."/>
            <person name="Ley R."/>
            <person name="Guruge J."/>
            <person name="Turnbaugh P.J."/>
            <person name="Mahowald M."/>
            <person name="Liep D."/>
            <person name="Gordon J."/>
        </authorList>
    </citation>
    <scope>NUCLEOTIDE SEQUENCE [LARGE SCALE GENOMIC DNA]</scope>
    <source>
        <strain evidence="1 2">DSM 15981</strain>
    </source>
</reference>
<evidence type="ECO:0000313" key="2">
    <source>
        <dbReference type="Proteomes" id="UP000004756"/>
    </source>
</evidence>
<comment type="caution">
    <text evidence="1">The sequence shown here is derived from an EMBL/GenBank/DDBJ whole genome shotgun (WGS) entry which is preliminary data.</text>
</comment>
<organism evidence="1 2">
    <name type="scientific">[Clostridium] asparagiforme DSM 15981</name>
    <dbReference type="NCBI Taxonomy" id="518636"/>
    <lineage>
        <taxon>Bacteria</taxon>
        <taxon>Bacillati</taxon>
        <taxon>Bacillota</taxon>
        <taxon>Clostridia</taxon>
        <taxon>Lachnospirales</taxon>
        <taxon>Lachnospiraceae</taxon>
        <taxon>Enterocloster</taxon>
    </lineage>
</organism>
<keyword evidence="2" id="KW-1185">Reference proteome</keyword>
<proteinExistence type="predicted"/>
<dbReference type="HOGENOM" id="CLU_207723_0_0_9"/>
<dbReference type="EMBL" id="ACCJ01000037">
    <property type="protein sequence ID" value="EEG56988.1"/>
    <property type="molecule type" value="Genomic_DNA"/>
</dbReference>
<evidence type="ECO:0000313" key="1">
    <source>
        <dbReference type="EMBL" id="EEG56988.1"/>
    </source>
</evidence>
<dbReference type="AlphaFoldDB" id="C0CVA2"/>
<protein>
    <submittedName>
        <fullName evidence="1">Uncharacterized protein</fullName>
    </submittedName>
</protein>
<sequence>MYYRCDTCGCYLDEDGRTCDECQSRERASRTRRAQTAILVDSPQCEFNFDEYGGLIV</sequence>
<accession>C0CVA2</accession>